<accession>A0A939DUI7</accession>
<evidence type="ECO:0000256" key="1">
    <source>
        <dbReference type="ARBA" id="ARBA00004651"/>
    </source>
</evidence>
<evidence type="ECO:0000256" key="2">
    <source>
        <dbReference type="ARBA" id="ARBA00005745"/>
    </source>
</evidence>
<keyword evidence="6" id="KW-0472">Membrane</keyword>
<sequence length="92" mass="9490">KGRRVTVSDLVIPLQELATLTDSGVALIDAVKALAQNDEHPNLAKGFMSIASRIEGGESFSSAIKASSLPFPGYVAHLVSAGELGGQLSQAL</sequence>
<keyword evidence="3" id="KW-1003">Cell membrane</keyword>
<dbReference type="Gene3D" id="1.20.81.30">
    <property type="entry name" value="Type II secretion system (T2SS), domain F"/>
    <property type="match status" value="1"/>
</dbReference>
<evidence type="ECO:0000256" key="4">
    <source>
        <dbReference type="ARBA" id="ARBA00022692"/>
    </source>
</evidence>
<keyword evidence="4" id="KW-0812">Transmembrane</keyword>
<keyword evidence="5" id="KW-1133">Transmembrane helix</keyword>
<dbReference type="GO" id="GO:0015628">
    <property type="term" value="P:protein secretion by the type II secretion system"/>
    <property type="evidence" value="ECO:0007669"/>
    <property type="project" value="TreeGrafter"/>
</dbReference>
<feature type="non-terminal residue" evidence="8">
    <location>
        <position position="92"/>
    </location>
</feature>
<proteinExistence type="inferred from homology"/>
<organism evidence="8 9">
    <name type="scientific">Bowmanella dokdonensis</name>
    <dbReference type="NCBI Taxonomy" id="751969"/>
    <lineage>
        <taxon>Bacteria</taxon>
        <taxon>Pseudomonadati</taxon>
        <taxon>Pseudomonadota</taxon>
        <taxon>Gammaproteobacteria</taxon>
        <taxon>Alteromonadales</taxon>
        <taxon>Alteromonadaceae</taxon>
        <taxon>Bowmanella</taxon>
    </lineage>
</organism>
<evidence type="ECO:0000256" key="5">
    <source>
        <dbReference type="ARBA" id="ARBA00022989"/>
    </source>
</evidence>
<feature type="domain" description="Type II secretion system protein GspF" evidence="7">
    <location>
        <begin position="14"/>
        <end position="92"/>
    </location>
</feature>
<dbReference type="Pfam" id="PF00482">
    <property type="entry name" value="T2SSF"/>
    <property type="match status" value="1"/>
</dbReference>
<evidence type="ECO:0000256" key="6">
    <source>
        <dbReference type="ARBA" id="ARBA00023136"/>
    </source>
</evidence>
<evidence type="ECO:0000256" key="3">
    <source>
        <dbReference type="ARBA" id="ARBA00022475"/>
    </source>
</evidence>
<feature type="non-terminal residue" evidence="8">
    <location>
        <position position="1"/>
    </location>
</feature>
<name>A0A939DUI7_9ALTE</name>
<dbReference type="GO" id="GO:0005886">
    <property type="term" value="C:plasma membrane"/>
    <property type="evidence" value="ECO:0007669"/>
    <property type="project" value="UniProtKB-SubCell"/>
</dbReference>
<reference evidence="8" key="1">
    <citation type="submission" date="2021-03" db="EMBL/GenBank/DDBJ databases">
        <title>novel species isolated from a fishpond in China.</title>
        <authorList>
            <person name="Lu H."/>
            <person name="Cai Z."/>
        </authorList>
    </citation>
    <scope>NUCLEOTIDE SEQUENCE</scope>
    <source>
        <strain evidence="8">JCM 30855</strain>
    </source>
</reference>
<evidence type="ECO:0000313" key="9">
    <source>
        <dbReference type="Proteomes" id="UP000664654"/>
    </source>
</evidence>
<gene>
    <name evidence="8" type="ORF">J0A66_23255</name>
</gene>
<evidence type="ECO:0000313" key="8">
    <source>
        <dbReference type="EMBL" id="MBN7828156.1"/>
    </source>
</evidence>
<evidence type="ECO:0000259" key="7">
    <source>
        <dbReference type="Pfam" id="PF00482"/>
    </source>
</evidence>
<dbReference type="InterPro" id="IPR018076">
    <property type="entry name" value="T2SS_GspF_dom"/>
</dbReference>
<dbReference type="Proteomes" id="UP000664654">
    <property type="component" value="Unassembled WGS sequence"/>
</dbReference>
<dbReference type="PANTHER" id="PTHR30012:SF0">
    <property type="entry name" value="TYPE II SECRETION SYSTEM PROTEIN F-RELATED"/>
    <property type="match status" value="1"/>
</dbReference>
<dbReference type="EMBL" id="JAFKCV010000446">
    <property type="protein sequence ID" value="MBN7828156.1"/>
    <property type="molecule type" value="Genomic_DNA"/>
</dbReference>
<dbReference type="RefSeq" id="WP_206576122.1">
    <property type="nucleotide sequence ID" value="NZ_JAFKCV010000446.1"/>
</dbReference>
<dbReference type="PANTHER" id="PTHR30012">
    <property type="entry name" value="GENERAL SECRETION PATHWAY PROTEIN"/>
    <property type="match status" value="1"/>
</dbReference>
<comment type="subcellular location">
    <subcellularLocation>
        <location evidence="1">Cell membrane</location>
        <topology evidence="1">Multi-pass membrane protein</topology>
    </subcellularLocation>
</comment>
<dbReference type="InterPro" id="IPR003004">
    <property type="entry name" value="GspF/PilC"/>
</dbReference>
<comment type="similarity">
    <text evidence="2">Belongs to the GSP F family.</text>
</comment>
<protein>
    <submittedName>
        <fullName evidence="8">Type II secretion system F family protein</fullName>
    </submittedName>
</protein>
<dbReference type="InterPro" id="IPR042094">
    <property type="entry name" value="T2SS_GspF_sf"/>
</dbReference>
<keyword evidence="9" id="KW-1185">Reference proteome</keyword>
<dbReference type="AlphaFoldDB" id="A0A939DUI7"/>
<comment type="caution">
    <text evidence="8">The sequence shown here is derived from an EMBL/GenBank/DDBJ whole genome shotgun (WGS) entry which is preliminary data.</text>
</comment>